<evidence type="ECO:0000313" key="2">
    <source>
        <dbReference type="EMBL" id="SIN85732.1"/>
    </source>
</evidence>
<reference evidence="3" key="1">
    <citation type="submission" date="2016-11" db="EMBL/GenBank/DDBJ databases">
        <authorList>
            <person name="Varghese N."/>
            <person name="Submissions S."/>
        </authorList>
    </citation>
    <scope>NUCLEOTIDE SEQUENCE [LARGE SCALE GENOMIC DNA]</scope>
    <source>
        <strain evidence="3">DSM 29440</strain>
    </source>
</reference>
<dbReference type="PANTHER" id="PTHR14859:SF15">
    <property type="entry name" value="ENDONUCLEASE_EXONUCLEASE_PHOSPHATASE DOMAIN-CONTAINING PROTEIN"/>
    <property type="match status" value="1"/>
</dbReference>
<dbReference type="RefSeq" id="WP_074255153.1">
    <property type="nucleotide sequence ID" value="NZ_FSRL01000001.1"/>
</dbReference>
<keyword evidence="2" id="KW-0269">Exonuclease</keyword>
<accession>A0A1N6ERK7</accession>
<dbReference type="STRING" id="1217970.SAMN05444002_1042"/>
<dbReference type="InterPro" id="IPR051916">
    <property type="entry name" value="GPI-anchor_lipid_remodeler"/>
</dbReference>
<dbReference type="Proteomes" id="UP000184932">
    <property type="component" value="Unassembled WGS sequence"/>
</dbReference>
<evidence type="ECO:0000313" key="3">
    <source>
        <dbReference type="Proteomes" id="UP000184932"/>
    </source>
</evidence>
<dbReference type="OrthoDB" id="9813425at2"/>
<evidence type="ECO:0000259" key="1">
    <source>
        <dbReference type="Pfam" id="PF03372"/>
    </source>
</evidence>
<dbReference type="GO" id="GO:0016020">
    <property type="term" value="C:membrane"/>
    <property type="evidence" value="ECO:0007669"/>
    <property type="project" value="GOC"/>
</dbReference>
<keyword evidence="2" id="KW-0378">Hydrolase</keyword>
<dbReference type="AlphaFoldDB" id="A0A1N6ERK7"/>
<keyword evidence="2" id="KW-0255">Endonuclease</keyword>
<dbReference type="Pfam" id="PF03372">
    <property type="entry name" value="Exo_endo_phos"/>
    <property type="match status" value="1"/>
</dbReference>
<dbReference type="PANTHER" id="PTHR14859">
    <property type="entry name" value="CALCOFLUOR WHITE HYPERSENSITIVE PROTEIN PRECURSOR"/>
    <property type="match status" value="1"/>
</dbReference>
<name>A0A1N6ERK7_9RHOB</name>
<gene>
    <name evidence="2" type="ORF">SAMN05444002_1042</name>
</gene>
<feature type="domain" description="Endonuclease/exonuclease/phosphatase" evidence="1">
    <location>
        <begin position="4"/>
        <end position="204"/>
    </location>
</feature>
<dbReference type="EMBL" id="FSRL01000001">
    <property type="protein sequence ID" value="SIN85732.1"/>
    <property type="molecule type" value="Genomic_DNA"/>
</dbReference>
<keyword evidence="2" id="KW-0540">Nuclease</keyword>
<dbReference type="InterPro" id="IPR036691">
    <property type="entry name" value="Endo/exonu/phosph_ase_sf"/>
</dbReference>
<sequence>MRIASYNIRKAVGLDWRRDPARILAVLEEIDADVVLLQEADRRFGSRAGVLPAEALGDMGYRFAPVNLRPASHGWHGNAILSRLRTERPQRLHLPSLEPRGAVAARVAGVTVVGVHLGLTPRTRTRQLSTLESRFPEGPVVIGGDFNMWRGRKGEASHFRLLAPGPSFHASRPTVALDRFALLGVSHASAHVHHSPAAARASDHLPIVLDLQG</sequence>
<dbReference type="Gene3D" id="3.60.10.10">
    <property type="entry name" value="Endonuclease/exonuclease/phosphatase"/>
    <property type="match status" value="1"/>
</dbReference>
<protein>
    <submittedName>
        <fullName evidence="2">Metal-dependent hydrolase, endonuclease/exonuclease/phosphatase family</fullName>
    </submittedName>
</protein>
<dbReference type="SUPFAM" id="SSF56219">
    <property type="entry name" value="DNase I-like"/>
    <property type="match status" value="1"/>
</dbReference>
<dbReference type="GO" id="GO:0004519">
    <property type="term" value="F:endonuclease activity"/>
    <property type="evidence" value="ECO:0007669"/>
    <property type="project" value="UniProtKB-KW"/>
</dbReference>
<dbReference type="GO" id="GO:0004527">
    <property type="term" value="F:exonuclease activity"/>
    <property type="evidence" value="ECO:0007669"/>
    <property type="project" value="UniProtKB-KW"/>
</dbReference>
<proteinExistence type="predicted"/>
<keyword evidence="3" id="KW-1185">Reference proteome</keyword>
<organism evidence="2 3">
    <name type="scientific">Vannielia litorea</name>
    <dbReference type="NCBI Taxonomy" id="1217970"/>
    <lineage>
        <taxon>Bacteria</taxon>
        <taxon>Pseudomonadati</taxon>
        <taxon>Pseudomonadota</taxon>
        <taxon>Alphaproteobacteria</taxon>
        <taxon>Rhodobacterales</taxon>
        <taxon>Paracoccaceae</taxon>
        <taxon>Vannielia</taxon>
    </lineage>
</organism>
<dbReference type="InterPro" id="IPR005135">
    <property type="entry name" value="Endo/exonuclease/phosphatase"/>
</dbReference>
<dbReference type="GO" id="GO:0006506">
    <property type="term" value="P:GPI anchor biosynthetic process"/>
    <property type="evidence" value="ECO:0007669"/>
    <property type="project" value="TreeGrafter"/>
</dbReference>